<dbReference type="InterPro" id="IPR000719">
    <property type="entry name" value="Prot_kinase_dom"/>
</dbReference>
<name>A0A6P8R3Y2_GEOSA</name>
<evidence type="ECO:0000256" key="21">
    <source>
        <dbReference type="SAM" id="MobiDB-lite"/>
    </source>
</evidence>
<evidence type="ECO:0000256" key="6">
    <source>
        <dbReference type="ARBA" id="ARBA00022723"/>
    </source>
</evidence>
<evidence type="ECO:0000313" key="29">
    <source>
        <dbReference type="RefSeq" id="XP_033802784.1"/>
    </source>
</evidence>
<dbReference type="Gene3D" id="1.10.510.10">
    <property type="entry name" value="Transferase(Phosphotransferase) domain 1"/>
    <property type="match status" value="1"/>
</dbReference>
<evidence type="ECO:0000256" key="3">
    <source>
        <dbReference type="ARBA" id="ARBA00022527"/>
    </source>
</evidence>
<dbReference type="RefSeq" id="XP_033802779.1">
    <property type="nucleotide sequence ID" value="XM_033946888.1"/>
</dbReference>
<evidence type="ECO:0000256" key="2">
    <source>
        <dbReference type="ARBA" id="ARBA00012513"/>
    </source>
</evidence>
<evidence type="ECO:0000259" key="22">
    <source>
        <dbReference type="PROSITE" id="PS50011"/>
    </source>
</evidence>
<reference evidence="24 25" key="1">
    <citation type="submission" date="2025-04" db="UniProtKB">
        <authorList>
            <consortium name="RefSeq"/>
        </authorList>
    </citation>
    <scope>IDENTIFICATION</scope>
</reference>
<comment type="similarity">
    <text evidence="14">Belongs to the protein kinase superfamily. Ser/Thr protein kinase family. GCN2 subfamily.</text>
</comment>
<dbReference type="PANTHER" id="PTHR11042">
    <property type="entry name" value="EUKARYOTIC TRANSLATION INITIATION FACTOR 2-ALPHA KINASE EIF2-ALPHA KINASE -RELATED"/>
    <property type="match status" value="1"/>
</dbReference>
<evidence type="ECO:0000256" key="18">
    <source>
        <dbReference type="ARBA" id="ARBA00074601"/>
    </source>
</evidence>
<evidence type="ECO:0000256" key="19">
    <source>
        <dbReference type="ARBA" id="ARBA00084081"/>
    </source>
</evidence>
<evidence type="ECO:0000313" key="24">
    <source>
        <dbReference type="RefSeq" id="XP_033802779.1"/>
    </source>
</evidence>
<dbReference type="Proteomes" id="UP000515159">
    <property type="component" value="Chromosome 5"/>
</dbReference>
<dbReference type="RefSeq" id="XP_033802782.1">
    <property type="nucleotide sequence ID" value="XM_033946891.1"/>
</dbReference>
<feature type="binding site" evidence="20">
    <location>
        <position position="132"/>
    </location>
    <ligand>
        <name>ATP</name>
        <dbReference type="ChEBI" id="CHEBI:30616"/>
    </ligand>
</feature>
<keyword evidence="7 20" id="KW-0547">Nucleotide-binding</keyword>
<evidence type="ECO:0000256" key="10">
    <source>
        <dbReference type="ARBA" id="ARBA00022842"/>
    </source>
</evidence>
<feature type="region of interest" description="Disordered" evidence="21">
    <location>
        <begin position="404"/>
        <end position="426"/>
    </location>
</feature>
<dbReference type="RefSeq" id="XP_033802785.1">
    <property type="nucleotide sequence ID" value="XM_033946894.1"/>
</dbReference>
<keyword evidence="13" id="KW-0131">Cell cycle</keyword>
<evidence type="ECO:0000256" key="15">
    <source>
        <dbReference type="ARBA" id="ARBA00047899"/>
    </source>
</evidence>
<dbReference type="SMART" id="SM00220">
    <property type="entry name" value="S_TKc"/>
    <property type="match status" value="1"/>
</dbReference>
<dbReference type="RefSeq" id="XP_033802786.1">
    <property type="nucleotide sequence ID" value="XM_033946895.1"/>
</dbReference>
<dbReference type="PROSITE" id="PS00107">
    <property type="entry name" value="PROTEIN_KINASE_ATP"/>
    <property type="match status" value="1"/>
</dbReference>
<evidence type="ECO:0000256" key="11">
    <source>
        <dbReference type="ARBA" id="ARBA00023034"/>
    </source>
</evidence>
<dbReference type="InterPro" id="IPR008271">
    <property type="entry name" value="Ser/Thr_kinase_AS"/>
</dbReference>
<dbReference type="FunFam" id="3.30.200.20:FF:000280">
    <property type="entry name" value="membrane-associated tyrosine- and threonine-specific cdc2-inhibitory kinase"/>
    <property type="match status" value="1"/>
</dbReference>
<dbReference type="RefSeq" id="XP_033802784.1">
    <property type="nucleotide sequence ID" value="XM_033946893.1"/>
</dbReference>
<keyword evidence="5" id="KW-0808">Transferase</keyword>
<evidence type="ECO:0000256" key="1">
    <source>
        <dbReference type="ARBA" id="ARBA00004395"/>
    </source>
</evidence>
<accession>A0A6P8R3Y2</accession>
<evidence type="ECO:0000256" key="8">
    <source>
        <dbReference type="ARBA" id="ARBA00022777"/>
    </source>
</evidence>
<dbReference type="GO" id="GO:0046872">
    <property type="term" value="F:metal ion binding"/>
    <property type="evidence" value="ECO:0007669"/>
    <property type="project" value="UniProtKB-KW"/>
</dbReference>
<dbReference type="SUPFAM" id="SSF56112">
    <property type="entry name" value="Protein kinase-like (PK-like)"/>
    <property type="match status" value="1"/>
</dbReference>
<evidence type="ECO:0000313" key="25">
    <source>
        <dbReference type="RefSeq" id="XP_033802780.1"/>
    </source>
</evidence>
<keyword evidence="10" id="KW-0460">Magnesium</keyword>
<keyword evidence="11" id="KW-0333">Golgi apparatus</keyword>
<evidence type="ECO:0000256" key="20">
    <source>
        <dbReference type="PROSITE-ProRule" id="PRU10141"/>
    </source>
</evidence>
<evidence type="ECO:0000313" key="27">
    <source>
        <dbReference type="RefSeq" id="XP_033802782.1"/>
    </source>
</evidence>
<dbReference type="GO" id="GO:0005524">
    <property type="term" value="F:ATP binding"/>
    <property type="evidence" value="ECO:0007669"/>
    <property type="project" value="UniProtKB-UniRule"/>
</dbReference>
<evidence type="ECO:0000256" key="14">
    <source>
        <dbReference type="ARBA" id="ARBA00037982"/>
    </source>
</evidence>
<dbReference type="GO" id="GO:0000139">
    <property type="term" value="C:Golgi membrane"/>
    <property type="evidence" value="ECO:0007669"/>
    <property type="project" value="UniProtKB-SubCell"/>
</dbReference>
<dbReference type="InterPro" id="IPR011009">
    <property type="entry name" value="Kinase-like_dom_sf"/>
</dbReference>
<dbReference type="InterPro" id="IPR050339">
    <property type="entry name" value="CC_SR_Kinase"/>
</dbReference>
<evidence type="ECO:0000313" key="28">
    <source>
        <dbReference type="RefSeq" id="XP_033802783.1"/>
    </source>
</evidence>
<keyword evidence="4" id="KW-0597">Phosphoprotein</keyword>
<dbReference type="PROSITE" id="PS00108">
    <property type="entry name" value="PROTEIN_KINASE_ST"/>
    <property type="match status" value="1"/>
</dbReference>
<dbReference type="GO" id="GO:0004674">
    <property type="term" value="F:protein serine/threonine kinase activity"/>
    <property type="evidence" value="ECO:0007669"/>
    <property type="project" value="UniProtKB-KW"/>
</dbReference>
<evidence type="ECO:0000256" key="12">
    <source>
        <dbReference type="ARBA" id="ARBA00023136"/>
    </source>
</evidence>
<dbReference type="GeneID" id="117361483"/>
<evidence type="ECO:0000256" key="9">
    <source>
        <dbReference type="ARBA" id="ARBA00022840"/>
    </source>
</evidence>
<evidence type="ECO:0000256" key="17">
    <source>
        <dbReference type="ARBA" id="ARBA00056966"/>
    </source>
</evidence>
<evidence type="ECO:0000256" key="7">
    <source>
        <dbReference type="ARBA" id="ARBA00022741"/>
    </source>
</evidence>
<keyword evidence="23" id="KW-1185">Reference proteome</keyword>
<dbReference type="PROSITE" id="PS50011">
    <property type="entry name" value="PROTEIN_KINASE_DOM"/>
    <property type="match status" value="1"/>
</dbReference>
<evidence type="ECO:0000256" key="13">
    <source>
        <dbReference type="ARBA" id="ARBA00023306"/>
    </source>
</evidence>
<dbReference type="Pfam" id="PF00069">
    <property type="entry name" value="Pkinase"/>
    <property type="match status" value="1"/>
</dbReference>
<evidence type="ECO:0000256" key="16">
    <source>
        <dbReference type="ARBA" id="ARBA00048679"/>
    </source>
</evidence>
<evidence type="ECO:0000313" key="31">
    <source>
        <dbReference type="RefSeq" id="XP_033802786.1"/>
    </source>
</evidence>
<dbReference type="GO" id="GO:0110031">
    <property type="term" value="P:negative regulation of G2/MI transition of meiotic cell cycle"/>
    <property type="evidence" value="ECO:0007669"/>
    <property type="project" value="TreeGrafter"/>
</dbReference>
<evidence type="ECO:0000313" key="26">
    <source>
        <dbReference type="RefSeq" id="XP_033802781.1"/>
    </source>
</evidence>
<feature type="compositionally biased region" description="Low complexity" evidence="21">
    <location>
        <begin position="404"/>
        <end position="424"/>
    </location>
</feature>
<protein>
    <recommendedName>
        <fullName evidence="18">Membrane-associated tyrosine- and threonine-specific cdc2-inhibitory kinase</fullName>
        <ecNumber evidence="2">2.7.11.1</ecNumber>
    </recommendedName>
    <alternativeName>
        <fullName evidence="19">Myt1 kinase</fullName>
    </alternativeName>
</protein>
<comment type="catalytic activity">
    <reaction evidence="16">
        <text>L-seryl-[protein] + ATP = O-phospho-L-seryl-[protein] + ADP + H(+)</text>
        <dbReference type="Rhea" id="RHEA:17989"/>
        <dbReference type="Rhea" id="RHEA-COMP:9863"/>
        <dbReference type="Rhea" id="RHEA-COMP:11604"/>
        <dbReference type="ChEBI" id="CHEBI:15378"/>
        <dbReference type="ChEBI" id="CHEBI:29999"/>
        <dbReference type="ChEBI" id="CHEBI:30616"/>
        <dbReference type="ChEBI" id="CHEBI:83421"/>
        <dbReference type="ChEBI" id="CHEBI:456216"/>
        <dbReference type="EC" id="2.7.11.1"/>
    </reaction>
</comment>
<evidence type="ECO:0000313" key="30">
    <source>
        <dbReference type="RefSeq" id="XP_033802785.1"/>
    </source>
</evidence>
<dbReference type="PANTHER" id="PTHR11042:SF183">
    <property type="entry name" value="MEMBRANE-ASSOCIATED TYROSINE- AND THREONINE-SPECIFIC CDC2-INHIBITORY KINASE"/>
    <property type="match status" value="1"/>
</dbReference>
<keyword evidence="12" id="KW-0472">Membrane</keyword>
<dbReference type="RefSeq" id="XP_033802781.1">
    <property type="nucleotide sequence ID" value="XM_033946890.1"/>
</dbReference>
<keyword evidence="9 20" id="KW-0067">ATP-binding</keyword>
<comment type="function">
    <text evidence="17">Acts as a negative regulator of entry into mitosis (G2 to M transition) by phosphorylation of the CDK1 kinase specifically when CDK1 is complexed to cyclins. Mediates phosphorylation of CDK1 predominantly on 'Thr-14'. Also involved in Golgi fragmentation. May be involved in phosphorylation of CDK1 on 'Tyr-15' to a lesser degree, however tyrosine kinase activity is unclear and may be indirect.</text>
</comment>
<keyword evidence="6" id="KW-0479">Metal-binding</keyword>
<dbReference type="CDD" id="cd14050">
    <property type="entry name" value="PKc_Myt1"/>
    <property type="match status" value="1"/>
</dbReference>
<dbReference type="CTD" id="9088"/>
<comment type="subcellular location">
    <subcellularLocation>
        <location evidence="1">Golgi apparatus membrane</location>
        <topology evidence="1">Peripheral membrane protein</topology>
    </subcellularLocation>
</comment>
<feature type="domain" description="Protein kinase" evidence="22">
    <location>
        <begin position="103"/>
        <end position="351"/>
    </location>
</feature>
<proteinExistence type="inferred from homology"/>
<gene>
    <name evidence="24 25 26 27 28 29 30 31" type="primary">PKMYT1</name>
</gene>
<dbReference type="GO" id="GO:0051321">
    <property type="term" value="P:meiotic cell cycle"/>
    <property type="evidence" value="ECO:0007669"/>
    <property type="project" value="TreeGrafter"/>
</dbReference>
<dbReference type="InterPro" id="IPR017441">
    <property type="entry name" value="Protein_kinase_ATP_BS"/>
</dbReference>
<dbReference type="GO" id="GO:0005634">
    <property type="term" value="C:nucleus"/>
    <property type="evidence" value="ECO:0007669"/>
    <property type="project" value="TreeGrafter"/>
</dbReference>
<dbReference type="RefSeq" id="XP_033802780.1">
    <property type="nucleotide sequence ID" value="XM_033946889.1"/>
</dbReference>
<dbReference type="FunFam" id="1.10.510.10:FF:000315">
    <property type="entry name" value="membrane-associated tyrosine- and threonine-specific cdc2-inhibitory kinase"/>
    <property type="match status" value="1"/>
</dbReference>
<keyword evidence="3" id="KW-0723">Serine/threonine-protein kinase</keyword>
<dbReference type="Gene3D" id="3.30.200.20">
    <property type="entry name" value="Phosphorylase Kinase, domain 1"/>
    <property type="match status" value="1"/>
</dbReference>
<keyword evidence="8 24" id="KW-0418">Kinase</keyword>
<dbReference type="EC" id="2.7.11.1" evidence="2"/>
<dbReference type="KEGG" id="gsh:117361483"/>
<comment type="catalytic activity">
    <reaction evidence="15">
        <text>L-threonyl-[protein] + ATP = O-phospho-L-threonyl-[protein] + ADP + H(+)</text>
        <dbReference type="Rhea" id="RHEA:46608"/>
        <dbReference type="Rhea" id="RHEA-COMP:11060"/>
        <dbReference type="Rhea" id="RHEA-COMP:11605"/>
        <dbReference type="ChEBI" id="CHEBI:15378"/>
        <dbReference type="ChEBI" id="CHEBI:30013"/>
        <dbReference type="ChEBI" id="CHEBI:30616"/>
        <dbReference type="ChEBI" id="CHEBI:61977"/>
        <dbReference type="ChEBI" id="CHEBI:456216"/>
        <dbReference type="EC" id="2.7.11.1"/>
    </reaction>
</comment>
<organism evidence="23 25">
    <name type="scientific">Geotrypetes seraphini</name>
    <name type="common">Gaboon caecilian</name>
    <name type="synonym">Caecilia seraphini</name>
    <dbReference type="NCBI Taxonomy" id="260995"/>
    <lineage>
        <taxon>Eukaryota</taxon>
        <taxon>Metazoa</taxon>
        <taxon>Chordata</taxon>
        <taxon>Craniata</taxon>
        <taxon>Vertebrata</taxon>
        <taxon>Euteleostomi</taxon>
        <taxon>Amphibia</taxon>
        <taxon>Gymnophiona</taxon>
        <taxon>Geotrypetes</taxon>
    </lineage>
</organism>
<dbReference type="RefSeq" id="XP_033802783.1">
    <property type="nucleotide sequence ID" value="XM_033946892.1"/>
</dbReference>
<dbReference type="AlphaFoldDB" id="A0A6P8R3Y2"/>
<dbReference type="OrthoDB" id="5337378at2759"/>
<evidence type="ECO:0000256" key="5">
    <source>
        <dbReference type="ARBA" id="ARBA00022679"/>
    </source>
</evidence>
<evidence type="ECO:0000313" key="23">
    <source>
        <dbReference type="Proteomes" id="UP000515159"/>
    </source>
</evidence>
<sequence>MPLPQDAMGDSPLSRTPIPVPAFFKDAECSFSRKRQGRPFCYTLPPRPPAKSVPPISRIFPHRYQSWSQPRPQSVSFRSPEQQPLHSRLYDESRRELFFEQCFQRICKLGRGSFGEVYKVRSREDGRLYAVKRSMEHFRGESDRQRKLAEVQKHERVGCHPNLVRFVQAWEEKRRLYIQTELCEASLQQHCEEYGPLPESKVWAFLCDLLRGLHHLHQRHLLHMDIKPANIFLSSHSTCKLGDFGLMLELGCGSLSDAQEGDPRYMAPELLDGEYTKAADVFSLGMSILEIACNMELPKGGEGWQQLRQGYLPPEFTASLSPELLSVLTAMLEPDHKKRATVDSLLSSPVLRRVAMWRSFILNSQAGINRALSVCQWLLSFLVVLWMGVTWLAHWLLGCWNSSSKTPSSPASTPTPLIDSSMSSDWEDDSLGDDVFDLPVKAASPRSLPCILQYHEGTGDLHTQNNIQNSPEVFPCPSVGNTSTPRNPSPECSIRSRKRSLLCNSPNVSRISQESLCSDESSSPSTCHSSRFVDEDCQHAFEPKNLLSMFENVSMEQD</sequence>
<evidence type="ECO:0000256" key="4">
    <source>
        <dbReference type="ARBA" id="ARBA00022553"/>
    </source>
</evidence>